<dbReference type="PANTHER" id="PTHR30349">
    <property type="entry name" value="PHAGE INTEGRASE-RELATED"/>
    <property type="match status" value="1"/>
</dbReference>
<dbReference type="Proteomes" id="UP000569092">
    <property type="component" value="Unassembled WGS sequence"/>
</dbReference>
<keyword evidence="3 5" id="KW-0238">DNA-binding</keyword>
<keyword evidence="2" id="KW-0229">DNA integration</keyword>
<evidence type="ECO:0000313" key="10">
    <source>
        <dbReference type="Proteomes" id="UP000569092"/>
    </source>
</evidence>
<feature type="domain" description="Tyr recombinase" evidence="7">
    <location>
        <begin position="199"/>
        <end position="376"/>
    </location>
</feature>
<dbReference type="Gene3D" id="1.10.443.10">
    <property type="entry name" value="Intergrase catalytic core"/>
    <property type="match status" value="1"/>
</dbReference>
<sequence length="398" mass="45587">MAQTVAVNRSKYEGKQPLKQPLFASDEPPSKRGRQAPKPVRGVFEHPPNSGIWWVNYYVDGKRHREKVGTRKAASDLYSKRKNDARMGVKLPDSLKAKRAVLFEELAKDAMEYSKAHKKSHRGDISNLSSLLPVFGKMKAEEITPQTISAYFSTRTDLKPASINRYRSTMSMIFAEGIRNGKVTANPARLVRLRKENNARLRFITFDEEAQIRSIIRRRCPVHEPDFTVAIETGMRLSEQHSLEWPDVHLNRQQIQLVATKNGSSRVVILSKEAVEALKVCQTRRMPHTPRVFLTRYGEPMENPRAWFRLVMEDAVKQNKQLADVTWHVFRHTYISRLVMAGVDLRTVQELAGHKDISMTTRYAHLSPDHKLSAVAKLSSFREQSEARQQNITALHQA</sequence>
<evidence type="ECO:0000256" key="1">
    <source>
        <dbReference type="ARBA" id="ARBA00008857"/>
    </source>
</evidence>
<dbReference type="InterPro" id="IPR013762">
    <property type="entry name" value="Integrase-like_cat_sf"/>
</dbReference>
<evidence type="ECO:0000259" key="8">
    <source>
        <dbReference type="PROSITE" id="PS51900"/>
    </source>
</evidence>
<dbReference type="PROSITE" id="PS51900">
    <property type="entry name" value="CB"/>
    <property type="match status" value="1"/>
</dbReference>
<evidence type="ECO:0000256" key="2">
    <source>
        <dbReference type="ARBA" id="ARBA00022908"/>
    </source>
</evidence>
<dbReference type="InterPro" id="IPR002104">
    <property type="entry name" value="Integrase_catalytic"/>
</dbReference>
<proteinExistence type="inferred from homology"/>
<dbReference type="PROSITE" id="PS51898">
    <property type="entry name" value="TYR_RECOMBINASE"/>
    <property type="match status" value="1"/>
</dbReference>
<feature type="domain" description="Core-binding (CB)" evidence="8">
    <location>
        <begin position="101"/>
        <end position="178"/>
    </location>
</feature>
<dbReference type="InterPro" id="IPR011010">
    <property type="entry name" value="DNA_brk_join_enz"/>
</dbReference>
<organism evidence="9 10">
    <name type="scientific">Tunturiibacter lichenicola</name>
    <dbReference type="NCBI Taxonomy" id="2051959"/>
    <lineage>
        <taxon>Bacteria</taxon>
        <taxon>Pseudomonadati</taxon>
        <taxon>Acidobacteriota</taxon>
        <taxon>Terriglobia</taxon>
        <taxon>Terriglobales</taxon>
        <taxon>Acidobacteriaceae</taxon>
        <taxon>Tunturiibacter</taxon>
    </lineage>
</organism>
<dbReference type="InterPro" id="IPR050090">
    <property type="entry name" value="Tyrosine_recombinase_XerCD"/>
</dbReference>
<accession>A0A7W8N3Y2</accession>
<evidence type="ECO:0000259" key="7">
    <source>
        <dbReference type="PROSITE" id="PS51898"/>
    </source>
</evidence>
<dbReference type="PANTHER" id="PTHR30349:SF64">
    <property type="entry name" value="PROPHAGE INTEGRASE INTD-RELATED"/>
    <property type="match status" value="1"/>
</dbReference>
<gene>
    <name evidence="9" type="ORF">HDF10_001902</name>
</gene>
<dbReference type="EMBL" id="JACHDZ010000003">
    <property type="protein sequence ID" value="MBB5343923.1"/>
    <property type="molecule type" value="Genomic_DNA"/>
</dbReference>
<evidence type="ECO:0000256" key="6">
    <source>
        <dbReference type="SAM" id="MobiDB-lite"/>
    </source>
</evidence>
<dbReference type="CDD" id="cd00796">
    <property type="entry name" value="INT_Rci_Hp1_C"/>
    <property type="match status" value="1"/>
</dbReference>
<dbReference type="GO" id="GO:0003677">
    <property type="term" value="F:DNA binding"/>
    <property type="evidence" value="ECO:0007669"/>
    <property type="project" value="UniProtKB-UniRule"/>
</dbReference>
<evidence type="ECO:0000256" key="3">
    <source>
        <dbReference type="ARBA" id="ARBA00023125"/>
    </source>
</evidence>
<dbReference type="AlphaFoldDB" id="A0A7W8N3Y2"/>
<evidence type="ECO:0000256" key="4">
    <source>
        <dbReference type="ARBA" id="ARBA00023172"/>
    </source>
</evidence>
<dbReference type="GO" id="GO:0006310">
    <property type="term" value="P:DNA recombination"/>
    <property type="evidence" value="ECO:0007669"/>
    <property type="project" value="UniProtKB-KW"/>
</dbReference>
<evidence type="ECO:0000313" key="9">
    <source>
        <dbReference type="EMBL" id="MBB5343923.1"/>
    </source>
</evidence>
<dbReference type="Pfam" id="PF00589">
    <property type="entry name" value="Phage_integrase"/>
    <property type="match status" value="1"/>
</dbReference>
<name>A0A7W8N3Y2_9BACT</name>
<dbReference type="SUPFAM" id="SSF56349">
    <property type="entry name" value="DNA breaking-rejoining enzymes"/>
    <property type="match status" value="1"/>
</dbReference>
<comment type="similarity">
    <text evidence="1">Belongs to the 'phage' integrase family.</text>
</comment>
<reference evidence="9 10" key="1">
    <citation type="submission" date="2020-08" db="EMBL/GenBank/DDBJ databases">
        <title>Genomic Encyclopedia of Type Strains, Phase IV (KMG-V): Genome sequencing to study the core and pangenomes of soil and plant-associated prokaryotes.</title>
        <authorList>
            <person name="Whitman W."/>
        </authorList>
    </citation>
    <scope>NUCLEOTIDE SEQUENCE [LARGE SCALE GENOMIC DNA]</scope>
    <source>
        <strain evidence="9 10">M8US30</strain>
    </source>
</reference>
<dbReference type="InterPro" id="IPR010998">
    <property type="entry name" value="Integrase_recombinase_N"/>
</dbReference>
<dbReference type="GO" id="GO:0015074">
    <property type="term" value="P:DNA integration"/>
    <property type="evidence" value="ECO:0007669"/>
    <property type="project" value="UniProtKB-KW"/>
</dbReference>
<dbReference type="InterPro" id="IPR044068">
    <property type="entry name" value="CB"/>
</dbReference>
<comment type="caution">
    <text evidence="9">The sequence shown here is derived from an EMBL/GenBank/DDBJ whole genome shotgun (WGS) entry which is preliminary data.</text>
</comment>
<dbReference type="Gene3D" id="1.10.150.130">
    <property type="match status" value="1"/>
</dbReference>
<feature type="region of interest" description="Disordered" evidence="6">
    <location>
        <begin position="1"/>
        <end position="42"/>
    </location>
</feature>
<protein>
    <submittedName>
        <fullName evidence="9">Site-specific recombinase XerD</fullName>
    </submittedName>
</protein>
<keyword evidence="4" id="KW-0233">DNA recombination</keyword>
<evidence type="ECO:0000256" key="5">
    <source>
        <dbReference type="PROSITE-ProRule" id="PRU01248"/>
    </source>
</evidence>